<comment type="caution">
    <text evidence="1">The sequence shown here is derived from an EMBL/GenBank/DDBJ whole genome shotgun (WGS) entry which is preliminary data.</text>
</comment>
<gene>
    <name evidence="1" type="ORF">GR702_14235</name>
</gene>
<evidence type="ECO:0000313" key="2">
    <source>
        <dbReference type="Proteomes" id="UP000465810"/>
    </source>
</evidence>
<evidence type="ECO:0000313" key="1">
    <source>
        <dbReference type="EMBL" id="MYL98922.1"/>
    </source>
</evidence>
<protein>
    <submittedName>
        <fullName evidence="1">Uncharacterized protein</fullName>
    </submittedName>
</protein>
<organism evidence="1 2">
    <name type="scientific">Novosphingobium silvae</name>
    <dbReference type="NCBI Taxonomy" id="2692619"/>
    <lineage>
        <taxon>Bacteria</taxon>
        <taxon>Pseudomonadati</taxon>
        <taxon>Pseudomonadota</taxon>
        <taxon>Alphaproteobacteria</taxon>
        <taxon>Sphingomonadales</taxon>
        <taxon>Sphingomonadaceae</taxon>
        <taxon>Novosphingobium</taxon>
    </lineage>
</organism>
<dbReference type="RefSeq" id="WP_160986549.1">
    <property type="nucleotide sequence ID" value="NZ_WVTD01000010.1"/>
</dbReference>
<sequence length="101" mass="10820">MTDNVTKNTCVVDAILDAIEEVAFKLRLLTDDQLACLVTNLVSEGTDKVYAVVKFAEQHGGPLLAARVAKVVKAHGPYGSKALLWNRAIGNRIVLVEGSNA</sequence>
<proteinExistence type="predicted"/>
<accession>A0A7X4GHV8</accession>
<dbReference type="AlphaFoldDB" id="A0A7X4GHV8"/>
<dbReference type="EMBL" id="WVTD01000010">
    <property type="protein sequence ID" value="MYL98922.1"/>
    <property type="molecule type" value="Genomic_DNA"/>
</dbReference>
<reference evidence="1 2" key="1">
    <citation type="submission" date="2019-12" db="EMBL/GenBank/DDBJ databases">
        <authorList>
            <person name="Feng G."/>
            <person name="Zhu H."/>
        </authorList>
    </citation>
    <scope>NUCLEOTIDE SEQUENCE [LARGE SCALE GENOMIC DNA]</scope>
    <source>
        <strain evidence="1 2">FGD1</strain>
    </source>
</reference>
<dbReference type="Proteomes" id="UP000465810">
    <property type="component" value="Unassembled WGS sequence"/>
</dbReference>
<keyword evidence="2" id="KW-1185">Reference proteome</keyword>
<name>A0A7X4GHV8_9SPHN</name>